<dbReference type="RefSeq" id="WP_284915589.1">
    <property type="nucleotide sequence ID" value="NZ_CP126980.1"/>
</dbReference>
<gene>
    <name evidence="8" type="ORF">ACTOB_006406</name>
</gene>
<dbReference type="EMBL" id="CP126980">
    <property type="protein sequence ID" value="WIM94386.1"/>
    <property type="molecule type" value="Genomic_DNA"/>
</dbReference>
<protein>
    <submittedName>
        <fullName evidence="8">MDR family MFS transporter</fullName>
    </submittedName>
</protein>
<feature type="transmembrane region" description="Helical" evidence="6">
    <location>
        <begin position="422"/>
        <end position="449"/>
    </location>
</feature>
<evidence type="ECO:0000313" key="9">
    <source>
        <dbReference type="Proteomes" id="UP001240150"/>
    </source>
</evidence>
<proteinExistence type="predicted"/>
<dbReference type="PANTHER" id="PTHR23501:SF197">
    <property type="entry name" value="COMD"/>
    <property type="match status" value="1"/>
</dbReference>
<feature type="transmembrane region" description="Helical" evidence="6">
    <location>
        <begin position="334"/>
        <end position="356"/>
    </location>
</feature>
<dbReference type="PROSITE" id="PS50850">
    <property type="entry name" value="MFS"/>
    <property type="match status" value="1"/>
</dbReference>
<dbReference type="Gene3D" id="1.20.1250.20">
    <property type="entry name" value="MFS general substrate transporter like domains"/>
    <property type="match status" value="1"/>
</dbReference>
<dbReference type="Pfam" id="PF07690">
    <property type="entry name" value="MFS_1"/>
    <property type="match status" value="2"/>
</dbReference>
<evidence type="ECO:0000256" key="4">
    <source>
        <dbReference type="ARBA" id="ARBA00023136"/>
    </source>
</evidence>
<feature type="transmembrane region" description="Helical" evidence="6">
    <location>
        <begin position="363"/>
        <end position="382"/>
    </location>
</feature>
<evidence type="ECO:0000313" key="8">
    <source>
        <dbReference type="EMBL" id="WIM94386.1"/>
    </source>
</evidence>
<feature type="transmembrane region" description="Helical" evidence="6">
    <location>
        <begin position="75"/>
        <end position="94"/>
    </location>
</feature>
<sequence>MTADLSPPEQHRTSPGVPAGPRPAGPSPAGGAPAARDVGRVLSGLLLAMFVSNLASTIVANALPRIVADLGSTQAAYTWVITAELLAMTAAVPLWGKLADLYDKKILIQTALGLFIAGSLIAGLTQNVEFLIFSRVIQGIGAGGVNALAIVVLASMVSPREMGRYAGLFSAVFGAATIVAPLAGGLLVDTSWLGWRWCFFLGVPLSIIAGVMLQRTMHLPVTRRPVRIDWLGAALIVGGVCTLLIWSTLAGDKYAWASWQTAALVSGGVLLLVLAWFVESRAAEPIIPPSIFRNRTVAFATLATAVVGVVMFATGVFLSQYLQISLGKSPTVAGVLSLPLVFGMLAASTVAGGAIAKSGSWKPYLVAGAVLMTAGMLLFSLIDADTSLWVLGAIMVVAGAGVGLLIQNLVMVTQNDVPAQHLGVATATVSFFRSMGGAIGVSALGAVLANRVSDLLQERLGAAAAGGGGSTRVPDLSELPPPVLQAVQEAYGTATADLFLVAAPISLVAVVAVVLIKNKPLQMLNAQQRRAKESAGTPAE</sequence>
<dbReference type="PRINTS" id="PR01036">
    <property type="entry name" value="TCRTETB"/>
</dbReference>
<feature type="transmembrane region" description="Helical" evidence="6">
    <location>
        <begin position="194"/>
        <end position="214"/>
    </location>
</feature>
<feature type="transmembrane region" description="Helical" evidence="6">
    <location>
        <begin position="130"/>
        <end position="153"/>
    </location>
</feature>
<name>A0ABY8W969_9ACTN</name>
<accession>A0ABY8W969</accession>
<feature type="transmembrane region" description="Helical" evidence="6">
    <location>
        <begin position="498"/>
        <end position="516"/>
    </location>
</feature>
<feature type="transmembrane region" description="Helical" evidence="6">
    <location>
        <begin position="226"/>
        <end position="246"/>
    </location>
</feature>
<dbReference type="InterPro" id="IPR020846">
    <property type="entry name" value="MFS_dom"/>
</dbReference>
<dbReference type="InterPro" id="IPR011701">
    <property type="entry name" value="MFS"/>
</dbReference>
<evidence type="ECO:0000256" key="3">
    <source>
        <dbReference type="ARBA" id="ARBA00022989"/>
    </source>
</evidence>
<feature type="transmembrane region" description="Helical" evidence="6">
    <location>
        <begin position="299"/>
        <end position="322"/>
    </location>
</feature>
<evidence type="ECO:0000256" key="2">
    <source>
        <dbReference type="ARBA" id="ARBA00022692"/>
    </source>
</evidence>
<evidence type="ECO:0000256" key="6">
    <source>
        <dbReference type="SAM" id="Phobius"/>
    </source>
</evidence>
<evidence type="ECO:0000256" key="5">
    <source>
        <dbReference type="SAM" id="MobiDB-lite"/>
    </source>
</evidence>
<dbReference type="CDD" id="cd17502">
    <property type="entry name" value="MFS_Azr1_MDR_like"/>
    <property type="match status" value="1"/>
</dbReference>
<keyword evidence="9" id="KW-1185">Reference proteome</keyword>
<keyword evidence="3 6" id="KW-1133">Transmembrane helix</keyword>
<feature type="transmembrane region" description="Helical" evidence="6">
    <location>
        <begin position="41"/>
        <end position="63"/>
    </location>
</feature>
<feature type="region of interest" description="Disordered" evidence="5">
    <location>
        <begin position="1"/>
        <end position="33"/>
    </location>
</feature>
<keyword evidence="4 6" id="KW-0472">Membrane</keyword>
<feature type="transmembrane region" description="Helical" evidence="6">
    <location>
        <begin position="106"/>
        <end position="124"/>
    </location>
</feature>
<dbReference type="PANTHER" id="PTHR23501">
    <property type="entry name" value="MAJOR FACILITATOR SUPERFAMILY"/>
    <property type="match status" value="1"/>
</dbReference>
<evidence type="ECO:0000256" key="1">
    <source>
        <dbReference type="ARBA" id="ARBA00004651"/>
    </source>
</evidence>
<evidence type="ECO:0000259" key="7">
    <source>
        <dbReference type="PROSITE" id="PS50850"/>
    </source>
</evidence>
<comment type="subcellular location">
    <subcellularLocation>
        <location evidence="1">Cell membrane</location>
        <topology evidence="1">Multi-pass membrane protein</topology>
    </subcellularLocation>
</comment>
<feature type="transmembrane region" description="Helical" evidence="6">
    <location>
        <begin position="258"/>
        <end position="278"/>
    </location>
</feature>
<dbReference type="InterPro" id="IPR036259">
    <property type="entry name" value="MFS_trans_sf"/>
</dbReference>
<dbReference type="Proteomes" id="UP001240150">
    <property type="component" value="Chromosome"/>
</dbReference>
<keyword evidence="2 6" id="KW-0812">Transmembrane</keyword>
<feature type="domain" description="Major facilitator superfamily (MFS) profile" evidence="7">
    <location>
        <begin position="41"/>
        <end position="521"/>
    </location>
</feature>
<feature type="transmembrane region" description="Helical" evidence="6">
    <location>
        <begin position="388"/>
        <end position="410"/>
    </location>
</feature>
<organism evidence="8 9">
    <name type="scientific">Actinoplanes oblitus</name>
    <dbReference type="NCBI Taxonomy" id="3040509"/>
    <lineage>
        <taxon>Bacteria</taxon>
        <taxon>Bacillati</taxon>
        <taxon>Actinomycetota</taxon>
        <taxon>Actinomycetes</taxon>
        <taxon>Micromonosporales</taxon>
        <taxon>Micromonosporaceae</taxon>
        <taxon>Actinoplanes</taxon>
    </lineage>
</organism>
<dbReference type="SUPFAM" id="SSF103473">
    <property type="entry name" value="MFS general substrate transporter"/>
    <property type="match status" value="1"/>
</dbReference>
<dbReference type="Gene3D" id="1.20.1720.10">
    <property type="entry name" value="Multidrug resistance protein D"/>
    <property type="match status" value="1"/>
</dbReference>
<feature type="transmembrane region" description="Helical" evidence="6">
    <location>
        <begin position="165"/>
        <end position="188"/>
    </location>
</feature>
<reference evidence="8 9" key="1">
    <citation type="submission" date="2023-06" db="EMBL/GenBank/DDBJ databases">
        <authorList>
            <person name="Yushchuk O."/>
            <person name="Binda E."/>
            <person name="Ruckert-Reed C."/>
            <person name="Fedorenko V."/>
            <person name="Kalinowski J."/>
            <person name="Marinelli F."/>
        </authorList>
    </citation>
    <scope>NUCLEOTIDE SEQUENCE [LARGE SCALE GENOMIC DNA]</scope>
    <source>
        <strain evidence="8 9">NRRL 3884</strain>
    </source>
</reference>